<accession>A0A060WLG8</accession>
<dbReference type="PaxDb" id="8022-A0A060WLG8"/>
<evidence type="ECO:0000256" key="1">
    <source>
        <dbReference type="SAM" id="MobiDB-lite"/>
    </source>
</evidence>
<evidence type="ECO:0000313" key="3">
    <source>
        <dbReference type="Proteomes" id="UP000193380"/>
    </source>
</evidence>
<feature type="region of interest" description="Disordered" evidence="1">
    <location>
        <begin position="97"/>
        <end position="127"/>
    </location>
</feature>
<dbReference type="AlphaFoldDB" id="A0A060WLG8"/>
<dbReference type="Proteomes" id="UP000193380">
    <property type="component" value="Unassembled WGS sequence"/>
</dbReference>
<reference evidence="2" key="1">
    <citation type="journal article" date="2014" name="Nat. Commun.">
        <title>The rainbow trout genome provides novel insights into evolution after whole-genome duplication in vertebrates.</title>
        <authorList>
            <person name="Berthelot C."/>
            <person name="Brunet F."/>
            <person name="Chalopin D."/>
            <person name="Juanchich A."/>
            <person name="Bernard M."/>
            <person name="Noel B."/>
            <person name="Bento P."/>
            <person name="Da Silva C."/>
            <person name="Labadie K."/>
            <person name="Alberti A."/>
            <person name="Aury J.M."/>
            <person name="Louis A."/>
            <person name="Dehais P."/>
            <person name="Bardou P."/>
            <person name="Montfort J."/>
            <person name="Klopp C."/>
            <person name="Cabau C."/>
            <person name="Gaspin C."/>
            <person name="Thorgaard G.H."/>
            <person name="Boussaha M."/>
            <person name="Quillet E."/>
            <person name="Guyomard R."/>
            <person name="Galiana D."/>
            <person name="Bobe J."/>
            <person name="Volff J.N."/>
            <person name="Genet C."/>
            <person name="Wincker P."/>
            <person name="Jaillon O."/>
            <person name="Roest Crollius H."/>
            <person name="Guiguen Y."/>
        </authorList>
    </citation>
    <scope>NUCLEOTIDE SEQUENCE [LARGE SCALE GENOMIC DNA]</scope>
</reference>
<reference evidence="2" key="2">
    <citation type="submission" date="2014-03" db="EMBL/GenBank/DDBJ databases">
        <authorList>
            <person name="Genoscope - CEA"/>
        </authorList>
    </citation>
    <scope>NUCLEOTIDE SEQUENCE</scope>
</reference>
<feature type="compositionally biased region" description="Gly residues" evidence="1">
    <location>
        <begin position="103"/>
        <end position="115"/>
    </location>
</feature>
<proteinExistence type="predicted"/>
<protein>
    <submittedName>
        <fullName evidence="2">Uncharacterized protein</fullName>
    </submittedName>
</protein>
<evidence type="ECO:0000313" key="2">
    <source>
        <dbReference type="EMBL" id="CDQ65934.1"/>
    </source>
</evidence>
<name>A0A060WLG8_ONCMY</name>
<sequence>MDPDSLTWHGGTGDALHKQLLLCILHIIKNHEKYNVLWVFASFSVLDTNDRFLRKITVGQSPTEKGHTSLPLVSHLILTCSVPLPQAQFSILVASAGSHQQPGGHGPAPGQGGGHQPQRAAHHHRGSGVSGALTVLKRDAIKPNLMQTLEVGGGHRAGGAELYWPGDWRRGKQCSVGKWVLDLFNWLG</sequence>
<dbReference type="STRING" id="8022.A0A060WLG8"/>
<dbReference type="EMBL" id="FR904523">
    <property type="protein sequence ID" value="CDQ65934.1"/>
    <property type="molecule type" value="Genomic_DNA"/>
</dbReference>
<gene>
    <name evidence="2" type="ORF">GSONMT00074332001</name>
</gene>
<organism evidence="2 3">
    <name type="scientific">Oncorhynchus mykiss</name>
    <name type="common">Rainbow trout</name>
    <name type="synonym">Salmo gairdneri</name>
    <dbReference type="NCBI Taxonomy" id="8022"/>
    <lineage>
        <taxon>Eukaryota</taxon>
        <taxon>Metazoa</taxon>
        <taxon>Chordata</taxon>
        <taxon>Craniata</taxon>
        <taxon>Vertebrata</taxon>
        <taxon>Euteleostomi</taxon>
        <taxon>Actinopterygii</taxon>
        <taxon>Neopterygii</taxon>
        <taxon>Teleostei</taxon>
        <taxon>Protacanthopterygii</taxon>
        <taxon>Salmoniformes</taxon>
        <taxon>Salmonidae</taxon>
        <taxon>Salmoninae</taxon>
        <taxon>Oncorhynchus</taxon>
    </lineage>
</organism>